<dbReference type="InterPro" id="IPR036641">
    <property type="entry name" value="HPT_dom_sf"/>
</dbReference>
<dbReference type="InterPro" id="IPR004358">
    <property type="entry name" value="Sig_transdc_His_kin-like_C"/>
</dbReference>
<dbReference type="SMART" id="SM00388">
    <property type="entry name" value="HisKA"/>
    <property type="match status" value="1"/>
</dbReference>
<keyword evidence="8" id="KW-0547">Nucleotide-binding</keyword>
<dbReference type="PRINTS" id="PR00344">
    <property type="entry name" value="BCTRLSENSOR"/>
</dbReference>
<keyword evidence="10" id="KW-0067">ATP-binding</keyword>
<dbReference type="Pfam" id="PF02518">
    <property type="entry name" value="HATPase_c"/>
    <property type="match status" value="1"/>
</dbReference>
<evidence type="ECO:0000256" key="10">
    <source>
        <dbReference type="ARBA" id="ARBA00022840"/>
    </source>
</evidence>
<dbReference type="PROSITE" id="PS50885">
    <property type="entry name" value="HAMP"/>
    <property type="match status" value="1"/>
</dbReference>
<evidence type="ECO:0000256" key="15">
    <source>
        <dbReference type="PROSITE-ProRule" id="PRU00169"/>
    </source>
</evidence>
<keyword evidence="11" id="KW-1133">Transmembrane helix</keyword>
<comment type="catalytic activity">
    <reaction evidence="1">
        <text>ATP + protein L-histidine = ADP + protein N-phospho-L-histidine.</text>
        <dbReference type="EC" id="2.7.13.3"/>
    </reaction>
</comment>
<dbReference type="SMART" id="SM00387">
    <property type="entry name" value="HATPase_c"/>
    <property type="match status" value="1"/>
</dbReference>
<feature type="modified residue" description="4-aspartylphosphate" evidence="15">
    <location>
        <position position="803"/>
    </location>
</feature>
<evidence type="ECO:0000259" key="19">
    <source>
        <dbReference type="PROSITE" id="PS50894"/>
    </source>
</evidence>
<dbReference type="InterPro" id="IPR008207">
    <property type="entry name" value="Sig_transdc_His_kin_Hpt_dom"/>
</dbReference>
<keyword evidence="12" id="KW-0902">Two-component regulatory system</keyword>
<dbReference type="InterPro" id="IPR003594">
    <property type="entry name" value="HATPase_dom"/>
</dbReference>
<evidence type="ECO:0000256" key="4">
    <source>
        <dbReference type="ARBA" id="ARBA00022475"/>
    </source>
</evidence>
<evidence type="ECO:0000259" key="17">
    <source>
        <dbReference type="PROSITE" id="PS50110"/>
    </source>
</evidence>
<accession>A0A839ISE5</accession>
<feature type="domain" description="HPt" evidence="19">
    <location>
        <begin position="945"/>
        <end position="1042"/>
    </location>
</feature>
<dbReference type="Gene3D" id="1.20.120.160">
    <property type="entry name" value="HPT domain"/>
    <property type="match status" value="1"/>
</dbReference>
<evidence type="ECO:0000256" key="2">
    <source>
        <dbReference type="ARBA" id="ARBA00004651"/>
    </source>
</evidence>
<evidence type="ECO:0000313" key="21">
    <source>
        <dbReference type="Proteomes" id="UP000565262"/>
    </source>
</evidence>
<dbReference type="Gene3D" id="6.10.340.10">
    <property type="match status" value="1"/>
</dbReference>
<dbReference type="CDD" id="cd16922">
    <property type="entry name" value="HATPase_EvgS-ArcB-TorS-like"/>
    <property type="match status" value="1"/>
</dbReference>
<evidence type="ECO:0000256" key="13">
    <source>
        <dbReference type="ARBA" id="ARBA00023136"/>
    </source>
</evidence>
<dbReference type="InterPro" id="IPR005467">
    <property type="entry name" value="His_kinase_dom"/>
</dbReference>
<dbReference type="SUPFAM" id="SSF47384">
    <property type="entry name" value="Homodimeric domain of signal transducing histidine kinase"/>
    <property type="match status" value="1"/>
</dbReference>
<evidence type="ECO:0000313" key="20">
    <source>
        <dbReference type="EMBL" id="MBB1487357.1"/>
    </source>
</evidence>
<protein>
    <recommendedName>
        <fullName evidence="3">histidine kinase</fullName>
        <ecNumber evidence="3">2.7.13.3</ecNumber>
    </recommendedName>
</protein>
<evidence type="ECO:0000256" key="11">
    <source>
        <dbReference type="ARBA" id="ARBA00022989"/>
    </source>
</evidence>
<dbReference type="SMART" id="SM00448">
    <property type="entry name" value="REC"/>
    <property type="match status" value="1"/>
</dbReference>
<dbReference type="InterPro" id="IPR001789">
    <property type="entry name" value="Sig_transdc_resp-reg_receiver"/>
</dbReference>
<dbReference type="SUPFAM" id="SSF55874">
    <property type="entry name" value="ATPase domain of HSP90 chaperone/DNA topoisomerase II/histidine kinase"/>
    <property type="match status" value="1"/>
</dbReference>
<evidence type="ECO:0000259" key="18">
    <source>
        <dbReference type="PROSITE" id="PS50885"/>
    </source>
</evidence>
<evidence type="ECO:0000259" key="16">
    <source>
        <dbReference type="PROSITE" id="PS50109"/>
    </source>
</evidence>
<proteinExistence type="predicted"/>
<evidence type="ECO:0000256" key="7">
    <source>
        <dbReference type="ARBA" id="ARBA00022692"/>
    </source>
</evidence>
<dbReference type="GO" id="GO:0000155">
    <property type="term" value="F:phosphorelay sensor kinase activity"/>
    <property type="evidence" value="ECO:0007669"/>
    <property type="project" value="InterPro"/>
</dbReference>
<organism evidence="20 21">
    <name type="scientific">Oceanospirillum sediminis</name>
    <dbReference type="NCBI Taxonomy" id="2760088"/>
    <lineage>
        <taxon>Bacteria</taxon>
        <taxon>Pseudomonadati</taxon>
        <taxon>Pseudomonadota</taxon>
        <taxon>Gammaproteobacteria</taxon>
        <taxon>Oceanospirillales</taxon>
        <taxon>Oceanospirillaceae</taxon>
        <taxon>Oceanospirillum</taxon>
    </lineage>
</organism>
<name>A0A839ISE5_9GAMM</name>
<dbReference type="PROSITE" id="PS50110">
    <property type="entry name" value="RESPONSE_REGULATORY"/>
    <property type="match status" value="1"/>
</dbReference>
<dbReference type="Proteomes" id="UP000565262">
    <property type="component" value="Unassembled WGS sequence"/>
</dbReference>
<keyword evidence="7" id="KW-0812">Transmembrane</keyword>
<dbReference type="EMBL" id="JACJFM010000014">
    <property type="protein sequence ID" value="MBB1487357.1"/>
    <property type="molecule type" value="Genomic_DNA"/>
</dbReference>
<feature type="modified residue" description="Phosphohistidine" evidence="14">
    <location>
        <position position="984"/>
    </location>
</feature>
<dbReference type="RefSeq" id="WP_182809137.1">
    <property type="nucleotide sequence ID" value="NZ_JACJFM010000014.1"/>
</dbReference>
<dbReference type="Gene3D" id="3.40.50.2300">
    <property type="match status" value="1"/>
</dbReference>
<evidence type="ECO:0000256" key="5">
    <source>
        <dbReference type="ARBA" id="ARBA00022553"/>
    </source>
</evidence>
<dbReference type="PROSITE" id="PS50109">
    <property type="entry name" value="HIS_KIN"/>
    <property type="match status" value="1"/>
</dbReference>
<comment type="subcellular location">
    <subcellularLocation>
        <location evidence="2">Cell membrane</location>
        <topology evidence="2">Multi-pass membrane protein</topology>
    </subcellularLocation>
</comment>
<evidence type="ECO:0000256" key="14">
    <source>
        <dbReference type="PROSITE-ProRule" id="PRU00110"/>
    </source>
</evidence>
<dbReference type="InterPro" id="IPR011006">
    <property type="entry name" value="CheY-like_superfamily"/>
</dbReference>
<dbReference type="PROSITE" id="PS50894">
    <property type="entry name" value="HPT"/>
    <property type="match status" value="1"/>
</dbReference>
<keyword evidence="21" id="KW-1185">Reference proteome</keyword>
<dbReference type="CDD" id="cd00082">
    <property type="entry name" value="HisKA"/>
    <property type="match status" value="1"/>
</dbReference>
<dbReference type="Gene3D" id="1.10.287.130">
    <property type="match status" value="1"/>
</dbReference>
<dbReference type="PANTHER" id="PTHR45339">
    <property type="entry name" value="HYBRID SIGNAL TRANSDUCTION HISTIDINE KINASE J"/>
    <property type="match status" value="1"/>
</dbReference>
<gene>
    <name evidence="20" type="ORF">H4O21_12140</name>
</gene>
<evidence type="ECO:0000256" key="9">
    <source>
        <dbReference type="ARBA" id="ARBA00022777"/>
    </source>
</evidence>
<dbReference type="CDD" id="cd17546">
    <property type="entry name" value="REC_hyHK_CKI1_RcsC-like"/>
    <property type="match status" value="1"/>
</dbReference>
<dbReference type="Gene3D" id="3.30.565.10">
    <property type="entry name" value="Histidine kinase-like ATPase, C-terminal domain"/>
    <property type="match status" value="1"/>
</dbReference>
<keyword evidence="5 15" id="KW-0597">Phosphoprotein</keyword>
<dbReference type="SUPFAM" id="SSF52172">
    <property type="entry name" value="CheY-like"/>
    <property type="match status" value="1"/>
</dbReference>
<evidence type="ECO:0000256" key="1">
    <source>
        <dbReference type="ARBA" id="ARBA00000085"/>
    </source>
</evidence>
<reference evidence="20 21" key="1">
    <citation type="submission" date="2020-08" db="EMBL/GenBank/DDBJ databases">
        <title>Oceanospirillum sp. nov. isolated from marine sediment.</title>
        <authorList>
            <person name="Ji X."/>
        </authorList>
    </citation>
    <scope>NUCLEOTIDE SEQUENCE [LARGE SCALE GENOMIC DNA]</scope>
    <source>
        <strain evidence="20 21">D5</strain>
    </source>
</reference>
<dbReference type="PANTHER" id="PTHR45339:SF1">
    <property type="entry name" value="HYBRID SIGNAL TRANSDUCTION HISTIDINE KINASE J"/>
    <property type="match status" value="1"/>
</dbReference>
<dbReference type="InterPro" id="IPR003660">
    <property type="entry name" value="HAMP_dom"/>
</dbReference>
<dbReference type="InterPro" id="IPR003661">
    <property type="entry name" value="HisK_dim/P_dom"/>
</dbReference>
<dbReference type="EC" id="2.7.13.3" evidence="3"/>
<keyword evidence="9" id="KW-0418">Kinase</keyword>
<keyword evidence="6" id="KW-0808">Transferase</keyword>
<evidence type="ECO:0000256" key="3">
    <source>
        <dbReference type="ARBA" id="ARBA00012438"/>
    </source>
</evidence>
<dbReference type="Pfam" id="PF01627">
    <property type="entry name" value="Hpt"/>
    <property type="match status" value="1"/>
</dbReference>
<dbReference type="InterPro" id="IPR036097">
    <property type="entry name" value="HisK_dim/P_sf"/>
</dbReference>
<dbReference type="InterPro" id="IPR036890">
    <property type="entry name" value="HATPase_C_sf"/>
</dbReference>
<feature type="domain" description="Response regulatory" evidence="17">
    <location>
        <begin position="754"/>
        <end position="870"/>
    </location>
</feature>
<dbReference type="FunFam" id="3.30.565.10:FF:000010">
    <property type="entry name" value="Sensor histidine kinase RcsC"/>
    <property type="match status" value="1"/>
</dbReference>
<evidence type="ECO:0000256" key="8">
    <source>
        <dbReference type="ARBA" id="ARBA00022741"/>
    </source>
</evidence>
<evidence type="ECO:0000256" key="6">
    <source>
        <dbReference type="ARBA" id="ARBA00022679"/>
    </source>
</evidence>
<keyword evidence="4" id="KW-1003">Cell membrane</keyword>
<dbReference type="AlphaFoldDB" id="A0A839ISE5"/>
<dbReference type="Pfam" id="PF00072">
    <property type="entry name" value="Response_reg"/>
    <property type="match status" value="1"/>
</dbReference>
<dbReference type="Pfam" id="PF00512">
    <property type="entry name" value="HisKA"/>
    <property type="match status" value="1"/>
</dbReference>
<sequence length="1045" mass="116409">MGFRLRLILSLLLIEGAIGGTLYYLQNRALTEAAMEKIQDHYQNHFLFLDSLLKSHSQMGELTQPMIRLNMALTHLTQGVNDLAYVRIRSINERQAHHVLLESRASYFNSPFKEDAYLDLSKPYYCVTNQLYLGDKAYWLDIALNLKPTVKSLKSSDQGYLYTTLGLLVAVALVGAGLFRNYGRGIAELNHAVDAIEKGKLGYEIGDSQHLAELEPTARAFNHMSKRLALTVTEQEKLYKDLLKKDRRLELILNSTDEAILGLNSAKEVCVVNTAAIRLLEVDQASEIDVQHMLPSEARKGLEALYQSQQPFHLDDVCVLNAMDCFIPVEIRGSQIGLQEETFTILSLRNLSLEKRIRKEVEQQNSLKAALMDASLDGILLMDTRGNTLSYNLSMFNLCHRVLPQGTEISVLDLLGVDKRVNLNPIELLEEQSKINTGLHYLVMTDLKGGLIHTEYNIQAFDADGQLYYTLVVTDITDKVRSREKLEHAMEQADAANVAKSQFLAAMSHEIRTPLNGIQGSISLMENTPLNERQIELMKTASVSSDALMQLINEILDFAKIEAGKMELEESEISLQNLADEAAMIIASKTKEKQLLFNITVDPTIDRCVIADAGRLRQIWLNLLSNAVKFTEQGGISMSITRLSDTDVSSRLKLRVLIEDTGMGIAIDDQALLFNEFTQVNQTDSRKFGGSGLGLAISQKLAEMMNGYIVFASEKNNGSTFAVYLTLPQTSTLVSELEPDTVHEQSSSLSQQYRILLVEDSVTNQLIATRMLESLGQQVEIANNGLDALDAMKLRPFDLILMDLQMPEMNGYEATEQIRKMPQGDGVPIVAMTANVVTSDKERCFEIGMNDFLAKPAHLSELQSVLVRWLEKKGNDVVDIPQQSAEQEQMTVQKRIVQRKGSPESAEQPARQIVLGDNTQDLVAESIEDEVFSVAVLKQMENDIGTDRCIKMIGIVLDEITKRSEQLYCHFLNDETELVGRQAHALKSTSASFGLLQVSAIAKRIEHNCSAGETEALADDVMSLKQAIVSGADTLQEYQQSIGSV</sequence>
<dbReference type="SUPFAM" id="SSF47226">
    <property type="entry name" value="Histidine-containing phosphotransfer domain, HPT domain"/>
    <property type="match status" value="1"/>
</dbReference>
<keyword evidence="13" id="KW-0472">Membrane</keyword>
<dbReference type="GO" id="GO:0005524">
    <property type="term" value="F:ATP binding"/>
    <property type="evidence" value="ECO:0007669"/>
    <property type="project" value="UniProtKB-KW"/>
</dbReference>
<dbReference type="GO" id="GO:0005886">
    <property type="term" value="C:plasma membrane"/>
    <property type="evidence" value="ECO:0007669"/>
    <property type="project" value="UniProtKB-SubCell"/>
</dbReference>
<feature type="domain" description="HAMP" evidence="18">
    <location>
        <begin position="180"/>
        <end position="233"/>
    </location>
</feature>
<feature type="domain" description="Histidine kinase" evidence="16">
    <location>
        <begin position="506"/>
        <end position="729"/>
    </location>
</feature>
<evidence type="ECO:0000256" key="12">
    <source>
        <dbReference type="ARBA" id="ARBA00023012"/>
    </source>
</evidence>
<comment type="caution">
    <text evidence="20">The sequence shown here is derived from an EMBL/GenBank/DDBJ whole genome shotgun (WGS) entry which is preliminary data.</text>
</comment>